<organism evidence="1 2">
    <name type="scientific">Camellia lanceoleosa</name>
    <dbReference type="NCBI Taxonomy" id="1840588"/>
    <lineage>
        <taxon>Eukaryota</taxon>
        <taxon>Viridiplantae</taxon>
        <taxon>Streptophyta</taxon>
        <taxon>Embryophyta</taxon>
        <taxon>Tracheophyta</taxon>
        <taxon>Spermatophyta</taxon>
        <taxon>Magnoliopsida</taxon>
        <taxon>eudicotyledons</taxon>
        <taxon>Gunneridae</taxon>
        <taxon>Pentapetalae</taxon>
        <taxon>asterids</taxon>
        <taxon>Ericales</taxon>
        <taxon>Theaceae</taxon>
        <taxon>Camellia</taxon>
    </lineage>
</organism>
<name>A0ACC0IKG1_9ERIC</name>
<evidence type="ECO:0000313" key="1">
    <source>
        <dbReference type="EMBL" id="KAI8026402.1"/>
    </source>
</evidence>
<dbReference type="EMBL" id="CM045760">
    <property type="protein sequence ID" value="KAI8026402.1"/>
    <property type="molecule type" value="Genomic_DNA"/>
</dbReference>
<evidence type="ECO:0000313" key="2">
    <source>
        <dbReference type="Proteomes" id="UP001060215"/>
    </source>
</evidence>
<sequence length="1597" mass="176845">MDSKQLIDSLTSHISLYHSSSSSSSNPNSNPRSSILKWFSSLSVHQRQAHLTIVDHKFAQVLLQMQGKLRSNGHGFFIVLSDIPSSDGLGLPSLCYRRSHGLLARVSESDELERLIYGSIRLFNSKEGERVEDCSCSANCLDSVTVCEEFVESVDRFVAAMDGVSSGGFLREEEGELGSEWVELEWLKGKGYYSIEAFVANRLEVALRLSWLNYNNGKKRGVKLKEKVSAAGVAANVYWRKRGCMDWWGKLEAATRRNVFRVVLGKSAKSLTAEILKMTNCTLEDQTWLFSSGAERSLRFNYTMSSQRTIPTLPGTDAEFSLAARPVSVSGKPSSVAYMFYGLFVLQEIVTILLACQHSEFDKEKVLFSSLASVSSISDCIFRKLRGLLMVVSLDCTKLELLEEGNSKIPTKKSKEKLGAATRRKKGRTHNMKRLNPVPRSSGDDVGIDKATKDHECKMDHTKNVDIIKSNGMSGTLQKKDLDKDIASSAVDMECSGRLVNGNVQSAVRKTRKQNNEVKKSGLNDPVEAGNSQTRATEVSSPSVISEVVAAKSNWVSEKSVIQKVPNHVLTGNDKLVPNSSPCTGGPTMGDKLTERNEDYVVGCTEESSLSGSRHYQYSDRVKENHSISSKSETVSNIADSNIIPPVIPVVGLDDAIHNEDTNCRNCEHLRGTDSKLVFSEARTKGVEPQEEITPIQDQNSGSIYNTEPMHSPSHEWPSVAPVHFPSVNSHLPAATDRLHLDVGHNWKNHFHQPFVPTVHQVRNPPTENGCSRILSQPLPMSLDWPPMVRNGYGLSPSVTCSYDSGFIPRRHSSFHQGFAAQSVQHSTTTTDDERIIYSGDFVDLSDMTNSHELTDEQDNHWISEEELEVHAVSGMDYSQYFGGGVMYWNPSDHPGTSFSRPPSLSSDDSSWAWREADMNRAVDDMVAFSSSYSTNGLTSPSAASFCSPFDPLAPGHQAVGYVIPGGEVTGKLLHSSTMTDVVSEDNVSGSLSNLPGDGEAKTGDSLPYPILRPIIIPSITRDRSRSEFKRHDLKSPCVPPNRRDQPRIKRPPSPVVLCVPRAPRPPPPSPVGDSRKHRGFPTVRSGSSSPKHWGVRGLFHDGISFEEACVRMDGSEVIRPSWRNKSLSSHTMIQPLPGALLQDRLIAISQLTRDQDHPDVAFPLQPPESLNCLTPKASLSLMQSLLHDEIDAFCKQVAAENLTRKPYTNWAIKRVTRSLQVLWPRSRTNIFGSNATGLSLPTSDVDLVVCLPPVRNLEPIKEAGILEGRNGIKETCLQHAARYLANQEWVKSDSLKIVENTAVPIIMLLVEVPHDLITPAVSTISTLKEEPTEVISGDNPFQTNMANLESSASPKCSNMNTDDGKDMKSIRLDISFLSPSHTGLQTTELVKELTERFPAATPLALVLKQFLADRSLDQSYSGGLSSYCLVLLITRFLQHEHHHGRPVNQNFGSLLMDFFYFFGNVFDPRQMCISVRGSGVYINRERGYSIDPIYIDDPLFPTNNVGRNCFRIHQCIKAFADAYSTLENELTCLPNNGESSTRPVYNLLPKIIPSIDVTLNPFMRSCLVLKRVTILSKEKQVNTIMLSQCEQRIDKA</sequence>
<protein>
    <submittedName>
        <fullName evidence="1">Terminal nucleotidyltransferase 4A</fullName>
    </submittedName>
</protein>
<accession>A0ACC0IKG1</accession>
<dbReference type="Proteomes" id="UP001060215">
    <property type="component" value="Chromosome 3"/>
</dbReference>
<reference evidence="1 2" key="1">
    <citation type="journal article" date="2022" name="Plant J.">
        <title>Chromosome-level genome of Camellia lanceoleosa provides a valuable resource for understanding genome evolution and self-incompatibility.</title>
        <authorList>
            <person name="Gong W."/>
            <person name="Xiao S."/>
            <person name="Wang L."/>
            <person name="Liao Z."/>
            <person name="Chang Y."/>
            <person name="Mo W."/>
            <person name="Hu G."/>
            <person name="Li W."/>
            <person name="Zhao G."/>
            <person name="Zhu H."/>
            <person name="Hu X."/>
            <person name="Ji K."/>
            <person name="Xiang X."/>
            <person name="Song Q."/>
            <person name="Yuan D."/>
            <person name="Jin S."/>
            <person name="Zhang L."/>
        </authorList>
    </citation>
    <scope>NUCLEOTIDE SEQUENCE [LARGE SCALE GENOMIC DNA]</scope>
    <source>
        <strain evidence="1">SQ_2022a</strain>
    </source>
</reference>
<gene>
    <name evidence="1" type="ORF">LOK49_LG02G00692</name>
</gene>
<proteinExistence type="predicted"/>
<comment type="caution">
    <text evidence="1">The sequence shown here is derived from an EMBL/GenBank/DDBJ whole genome shotgun (WGS) entry which is preliminary data.</text>
</comment>
<keyword evidence="2" id="KW-1185">Reference proteome</keyword>